<keyword evidence="2" id="KW-0808">Transferase</keyword>
<dbReference type="PANTHER" id="PTHR43792">
    <property type="entry name" value="GNAT FAMILY, PUTATIVE (AFU_ORTHOLOGUE AFUA_3G00765)-RELATED-RELATED"/>
    <property type="match status" value="1"/>
</dbReference>
<evidence type="ECO:0000313" key="2">
    <source>
        <dbReference type="EMBL" id="TKR23963.1"/>
    </source>
</evidence>
<evidence type="ECO:0000259" key="1">
    <source>
        <dbReference type="PROSITE" id="PS51186"/>
    </source>
</evidence>
<proteinExistence type="predicted"/>
<reference evidence="2 3" key="1">
    <citation type="submission" date="2019-05" db="EMBL/GenBank/DDBJ databases">
        <title>Genome sequence of Cellulomonas hominis strain CS1.</title>
        <authorList>
            <person name="Belmont J."/>
            <person name="Maclea K.S."/>
        </authorList>
    </citation>
    <scope>NUCLEOTIDE SEQUENCE [LARGE SCALE GENOMIC DNA]</scope>
    <source>
        <strain evidence="2 3">CS1</strain>
    </source>
</reference>
<accession>A0A7Z8K1F1</accession>
<evidence type="ECO:0000313" key="3">
    <source>
        <dbReference type="Proteomes" id="UP000308121"/>
    </source>
</evidence>
<comment type="caution">
    <text evidence="2">The sequence shown here is derived from an EMBL/GenBank/DDBJ whole genome shotgun (WGS) entry which is preliminary data.</text>
</comment>
<dbReference type="OrthoDB" id="9132139at2"/>
<dbReference type="InterPro" id="IPR016181">
    <property type="entry name" value="Acyl_CoA_acyltransferase"/>
</dbReference>
<sequence>MTPRFVAAERTADGVLVGHVYRAPHRPEAWRTWTVGYVFHPAHGGVGYATEATRAVVDHCFRAEGAHRVVARCDPRNAPSWRLLDRLGMRREGHERRCASFRGGADGAPEWHDAYLYAVLAEEWPHGDGA</sequence>
<dbReference type="Gene3D" id="3.40.630.30">
    <property type="match status" value="1"/>
</dbReference>
<dbReference type="SUPFAM" id="SSF55729">
    <property type="entry name" value="Acyl-CoA N-acyltransferases (Nat)"/>
    <property type="match status" value="1"/>
</dbReference>
<organism evidence="2 3">
    <name type="scientific">Cellulomonas hominis</name>
    <dbReference type="NCBI Taxonomy" id="156981"/>
    <lineage>
        <taxon>Bacteria</taxon>
        <taxon>Bacillati</taxon>
        <taxon>Actinomycetota</taxon>
        <taxon>Actinomycetes</taxon>
        <taxon>Micrococcales</taxon>
        <taxon>Cellulomonadaceae</taxon>
        <taxon>Cellulomonas</taxon>
    </lineage>
</organism>
<dbReference type="AlphaFoldDB" id="A0A7Z8K1F1"/>
<dbReference type="Proteomes" id="UP000308121">
    <property type="component" value="Unassembled WGS sequence"/>
</dbReference>
<dbReference type="PROSITE" id="PS51186">
    <property type="entry name" value="GNAT"/>
    <property type="match status" value="1"/>
</dbReference>
<dbReference type="Pfam" id="PF13302">
    <property type="entry name" value="Acetyltransf_3"/>
    <property type="match status" value="1"/>
</dbReference>
<dbReference type="PANTHER" id="PTHR43792:SF5">
    <property type="entry name" value="RIBOSOMAL-PROTEIN-SERINE ACETYLTRANSFERASE"/>
    <property type="match status" value="1"/>
</dbReference>
<feature type="domain" description="N-acetyltransferase" evidence="1">
    <location>
        <begin position="1"/>
        <end position="122"/>
    </location>
</feature>
<dbReference type="EMBL" id="SZYE01000051">
    <property type="protein sequence ID" value="TKR23963.1"/>
    <property type="molecule type" value="Genomic_DNA"/>
</dbReference>
<protein>
    <submittedName>
        <fullName evidence="2">GNAT family N-acetyltransferase</fullName>
    </submittedName>
</protein>
<name>A0A7Z8K1F1_9CELL</name>
<gene>
    <name evidence="2" type="ORF">FA014_08450</name>
</gene>
<dbReference type="InterPro" id="IPR000182">
    <property type="entry name" value="GNAT_dom"/>
</dbReference>
<dbReference type="RefSeq" id="WP_154729254.1">
    <property type="nucleotide sequence ID" value="NZ_SZYE01000051.1"/>
</dbReference>
<dbReference type="InterPro" id="IPR051531">
    <property type="entry name" value="N-acetyltransferase"/>
</dbReference>
<dbReference type="GO" id="GO:0016747">
    <property type="term" value="F:acyltransferase activity, transferring groups other than amino-acyl groups"/>
    <property type="evidence" value="ECO:0007669"/>
    <property type="project" value="InterPro"/>
</dbReference>